<proteinExistence type="predicted"/>
<dbReference type="RefSeq" id="WP_261971191.1">
    <property type="nucleotide sequence ID" value="NZ_JAHHZF010000014.1"/>
</dbReference>
<evidence type="ECO:0000313" key="3">
    <source>
        <dbReference type="Proteomes" id="UP000766595"/>
    </source>
</evidence>
<keyword evidence="1" id="KW-0812">Transmembrane</keyword>
<keyword evidence="3" id="KW-1185">Reference proteome</keyword>
<accession>A0A947D7U1</accession>
<comment type="caution">
    <text evidence="2">The sequence shown here is derived from an EMBL/GenBank/DDBJ whole genome shotgun (WGS) entry which is preliminary data.</text>
</comment>
<dbReference type="Proteomes" id="UP000766595">
    <property type="component" value="Unassembled WGS sequence"/>
</dbReference>
<evidence type="ECO:0000313" key="2">
    <source>
        <dbReference type="EMBL" id="MBT9292695.1"/>
    </source>
</evidence>
<sequence length="72" mass="7517">MSRLVSVERLTADTLFARATSPEAGLDADARDLAEEPECSSAALLSRIVLDLIAVCLFLAAAIVWLAAAGTL</sequence>
<evidence type="ECO:0000256" key="1">
    <source>
        <dbReference type="SAM" id="Phobius"/>
    </source>
</evidence>
<feature type="transmembrane region" description="Helical" evidence="1">
    <location>
        <begin position="48"/>
        <end position="68"/>
    </location>
</feature>
<name>A0A947D7U1_9HYPH</name>
<protein>
    <submittedName>
        <fullName evidence="2">Uncharacterized protein</fullName>
    </submittedName>
</protein>
<keyword evidence="1" id="KW-0472">Membrane</keyword>
<dbReference type="EMBL" id="JAHHZF010000014">
    <property type="protein sequence ID" value="MBT9292695.1"/>
    <property type="molecule type" value="Genomic_DNA"/>
</dbReference>
<reference evidence="2 3" key="1">
    <citation type="submission" date="2021-06" db="EMBL/GenBank/DDBJ databases">
        <authorList>
            <person name="Grouzdev D.S."/>
            <person name="Koziaeva V."/>
        </authorList>
    </citation>
    <scope>NUCLEOTIDE SEQUENCE [LARGE SCALE GENOMIC DNA]</scope>
    <source>
        <strain evidence="2 3">22</strain>
    </source>
</reference>
<keyword evidence="1" id="KW-1133">Transmembrane helix</keyword>
<organism evidence="2 3">
    <name type="scientific">Prosthecodimorpha staleyi</name>
    <dbReference type="NCBI Taxonomy" id="2840188"/>
    <lineage>
        <taxon>Bacteria</taxon>
        <taxon>Pseudomonadati</taxon>
        <taxon>Pseudomonadota</taxon>
        <taxon>Alphaproteobacteria</taxon>
        <taxon>Hyphomicrobiales</taxon>
        <taxon>Ancalomicrobiaceae</taxon>
        <taxon>Prosthecodimorpha</taxon>
    </lineage>
</organism>
<gene>
    <name evidence="2" type="ORF">KL771_24760</name>
</gene>
<dbReference type="AlphaFoldDB" id="A0A947D7U1"/>